<evidence type="ECO:0008006" key="3">
    <source>
        <dbReference type="Google" id="ProtNLM"/>
    </source>
</evidence>
<protein>
    <recommendedName>
        <fullName evidence="3">DUF4843 domain-containing protein</fullName>
    </recommendedName>
</protein>
<dbReference type="RefSeq" id="WP_376885882.1">
    <property type="nucleotide sequence ID" value="NZ_JBHUHR010000027.1"/>
</dbReference>
<proteinExistence type="predicted"/>
<dbReference type="Proteomes" id="UP001597361">
    <property type="component" value="Unassembled WGS sequence"/>
</dbReference>
<evidence type="ECO:0000313" key="2">
    <source>
        <dbReference type="Proteomes" id="UP001597361"/>
    </source>
</evidence>
<organism evidence="1 2">
    <name type="scientific">Belliella marina</name>
    <dbReference type="NCBI Taxonomy" id="1644146"/>
    <lineage>
        <taxon>Bacteria</taxon>
        <taxon>Pseudomonadati</taxon>
        <taxon>Bacteroidota</taxon>
        <taxon>Cytophagia</taxon>
        <taxon>Cytophagales</taxon>
        <taxon>Cyclobacteriaceae</taxon>
        <taxon>Belliella</taxon>
    </lineage>
</organism>
<gene>
    <name evidence="1" type="ORF">ACFSKL_10035</name>
</gene>
<sequence length="157" mass="17246">MKKLIFIFSLVLLSGIFTGCFEDYDERFLFTDFRVEFQDAVVNNPGAGLDYAVVATLNDNAGLREYQVNLIGGLSDTEQIIPVVFLTDESTAVENTHFSFPNGAQVVIPAGEAFGKFSINIPVLENTSAVRAVFELQSNDMVKASANHKKIGFDIVK</sequence>
<accession>A0ABW4VK91</accession>
<keyword evidence="2" id="KW-1185">Reference proteome</keyword>
<dbReference type="EMBL" id="JBHUHR010000027">
    <property type="protein sequence ID" value="MFD2035132.1"/>
    <property type="molecule type" value="Genomic_DNA"/>
</dbReference>
<comment type="caution">
    <text evidence="1">The sequence shown here is derived from an EMBL/GenBank/DDBJ whole genome shotgun (WGS) entry which is preliminary data.</text>
</comment>
<reference evidence="2" key="1">
    <citation type="journal article" date="2019" name="Int. J. Syst. Evol. Microbiol.">
        <title>The Global Catalogue of Microorganisms (GCM) 10K type strain sequencing project: providing services to taxonomists for standard genome sequencing and annotation.</title>
        <authorList>
            <consortium name="The Broad Institute Genomics Platform"/>
            <consortium name="The Broad Institute Genome Sequencing Center for Infectious Disease"/>
            <person name="Wu L."/>
            <person name="Ma J."/>
        </authorList>
    </citation>
    <scope>NUCLEOTIDE SEQUENCE [LARGE SCALE GENOMIC DNA]</scope>
    <source>
        <strain evidence="2">CGMCC 1.15180</strain>
    </source>
</reference>
<name>A0ABW4VK91_9BACT</name>
<dbReference type="PROSITE" id="PS51257">
    <property type="entry name" value="PROKAR_LIPOPROTEIN"/>
    <property type="match status" value="1"/>
</dbReference>
<evidence type="ECO:0000313" key="1">
    <source>
        <dbReference type="EMBL" id="MFD2035132.1"/>
    </source>
</evidence>